<keyword evidence="8 11" id="KW-1133">Transmembrane helix</keyword>
<evidence type="ECO:0000256" key="9">
    <source>
        <dbReference type="ARBA" id="ARBA00023136"/>
    </source>
</evidence>
<feature type="transmembrane region" description="Helical" evidence="11">
    <location>
        <begin position="760"/>
        <end position="777"/>
    </location>
</feature>
<evidence type="ECO:0000313" key="13">
    <source>
        <dbReference type="EMBL" id="CAI0403739.1"/>
    </source>
</evidence>
<dbReference type="Pfam" id="PF19316">
    <property type="entry name" value="PIGO_PIGG"/>
    <property type="match status" value="1"/>
</dbReference>
<feature type="transmembrane region" description="Helical" evidence="11">
    <location>
        <begin position="941"/>
        <end position="970"/>
    </location>
</feature>
<evidence type="ECO:0000256" key="4">
    <source>
        <dbReference type="ARBA" id="ARBA00022502"/>
    </source>
</evidence>
<evidence type="ECO:0000256" key="5">
    <source>
        <dbReference type="ARBA" id="ARBA00022679"/>
    </source>
</evidence>
<proteinExistence type="inferred from homology"/>
<dbReference type="AlphaFoldDB" id="A0AAV0J4D1"/>
<dbReference type="InterPro" id="IPR017850">
    <property type="entry name" value="Alkaline_phosphatase_core_sf"/>
</dbReference>
<evidence type="ECO:0000256" key="8">
    <source>
        <dbReference type="ARBA" id="ARBA00022989"/>
    </source>
</evidence>
<dbReference type="EMBL" id="CAMGYJ010000004">
    <property type="protein sequence ID" value="CAI0403739.1"/>
    <property type="molecule type" value="Genomic_DNA"/>
</dbReference>
<comment type="pathway">
    <text evidence="2">Glycolipid biosynthesis; glycosylphosphatidylinositol-anchor biosynthesis.</text>
</comment>
<dbReference type="CDD" id="cd16024">
    <property type="entry name" value="GPI_EPT_2"/>
    <property type="match status" value="1"/>
</dbReference>
<dbReference type="InterPro" id="IPR039527">
    <property type="entry name" value="PIGG/GPI7"/>
</dbReference>
<keyword evidence="4" id="KW-0337">GPI-anchor biosynthesis</keyword>
<dbReference type="InterPro" id="IPR037674">
    <property type="entry name" value="PIG-G_N"/>
</dbReference>
<reference evidence="13" key="1">
    <citation type="submission" date="2022-08" db="EMBL/GenBank/DDBJ databases">
        <authorList>
            <person name="Gutierrez-Valencia J."/>
        </authorList>
    </citation>
    <scope>NUCLEOTIDE SEQUENCE</scope>
</reference>
<dbReference type="Gene3D" id="3.40.720.10">
    <property type="entry name" value="Alkaline Phosphatase, subunit A"/>
    <property type="match status" value="1"/>
</dbReference>
<keyword evidence="14" id="KW-1185">Reference proteome</keyword>
<accession>A0AAV0J4D1</accession>
<feature type="transmembrane region" description="Helical" evidence="11">
    <location>
        <begin position="662"/>
        <end position="682"/>
    </location>
</feature>
<evidence type="ECO:0000256" key="2">
    <source>
        <dbReference type="ARBA" id="ARBA00004687"/>
    </source>
</evidence>
<feature type="transmembrane region" description="Helical" evidence="11">
    <location>
        <begin position="896"/>
        <end position="921"/>
    </location>
</feature>
<evidence type="ECO:0000256" key="6">
    <source>
        <dbReference type="ARBA" id="ARBA00022692"/>
    </source>
</evidence>
<comment type="subcellular location">
    <subcellularLocation>
        <location evidence="1">Endoplasmic reticulum membrane</location>
        <topology evidence="1">Multi-pass membrane protein</topology>
    </subcellularLocation>
</comment>
<dbReference type="GO" id="GO:0005789">
    <property type="term" value="C:endoplasmic reticulum membrane"/>
    <property type="evidence" value="ECO:0007669"/>
    <property type="project" value="UniProtKB-SubCell"/>
</dbReference>
<feature type="transmembrane region" description="Helical" evidence="11">
    <location>
        <begin position="702"/>
        <end position="723"/>
    </location>
</feature>
<feature type="transmembrane region" description="Helical" evidence="11">
    <location>
        <begin position="589"/>
        <end position="606"/>
    </location>
</feature>
<dbReference type="GO" id="GO:0006506">
    <property type="term" value="P:GPI anchor biosynthetic process"/>
    <property type="evidence" value="ECO:0007669"/>
    <property type="project" value="UniProtKB-KW"/>
</dbReference>
<dbReference type="PANTHER" id="PTHR23072:SF0">
    <property type="entry name" value="GPI ETHANOLAMINE PHOSPHATE TRANSFERASE 2"/>
    <property type="match status" value="1"/>
</dbReference>
<feature type="transmembrane region" description="Helical" evidence="11">
    <location>
        <begin position="783"/>
        <end position="801"/>
    </location>
</feature>
<evidence type="ECO:0000256" key="11">
    <source>
        <dbReference type="SAM" id="Phobius"/>
    </source>
</evidence>
<keyword evidence="7" id="KW-0256">Endoplasmic reticulum</keyword>
<keyword evidence="5" id="KW-0808">Transferase</keyword>
<keyword evidence="10" id="KW-0325">Glycoprotein</keyword>
<dbReference type="SUPFAM" id="SSF53649">
    <property type="entry name" value="Alkaline phosphatase-like"/>
    <property type="match status" value="1"/>
</dbReference>
<dbReference type="InterPro" id="IPR002591">
    <property type="entry name" value="Phosphodiest/P_Trfase"/>
</dbReference>
<dbReference type="Proteomes" id="UP001154282">
    <property type="component" value="Unassembled WGS sequence"/>
</dbReference>
<evidence type="ECO:0000259" key="12">
    <source>
        <dbReference type="Pfam" id="PF19316"/>
    </source>
</evidence>
<dbReference type="Pfam" id="PF01663">
    <property type="entry name" value="Phosphodiest"/>
    <property type="match status" value="1"/>
</dbReference>
<dbReference type="FunFam" id="3.40.720.10:FF:000078">
    <property type="entry name" value="GPI ethanolamine phosphate transferase 2 isoform X4"/>
    <property type="match status" value="1"/>
</dbReference>
<keyword evidence="6 11" id="KW-0812">Transmembrane</keyword>
<organism evidence="13 14">
    <name type="scientific">Linum tenue</name>
    <dbReference type="NCBI Taxonomy" id="586396"/>
    <lineage>
        <taxon>Eukaryota</taxon>
        <taxon>Viridiplantae</taxon>
        <taxon>Streptophyta</taxon>
        <taxon>Embryophyta</taxon>
        <taxon>Tracheophyta</taxon>
        <taxon>Spermatophyta</taxon>
        <taxon>Magnoliopsida</taxon>
        <taxon>eudicotyledons</taxon>
        <taxon>Gunneridae</taxon>
        <taxon>Pentapetalae</taxon>
        <taxon>rosids</taxon>
        <taxon>fabids</taxon>
        <taxon>Malpighiales</taxon>
        <taxon>Linaceae</taxon>
        <taxon>Linum</taxon>
    </lineage>
</organism>
<dbReference type="GO" id="GO:0051267">
    <property type="term" value="F:CP2 mannose-ethanolamine phosphotransferase activity"/>
    <property type="evidence" value="ECO:0007669"/>
    <property type="project" value="TreeGrafter"/>
</dbReference>
<dbReference type="PANTHER" id="PTHR23072">
    <property type="entry name" value="PHOSPHATIDYLINOSITOL GLYCAN-RELATED"/>
    <property type="match status" value="1"/>
</dbReference>
<feature type="transmembrane region" description="Helical" evidence="11">
    <location>
        <begin position="12"/>
        <end position="38"/>
    </location>
</feature>
<protein>
    <recommendedName>
        <fullName evidence="12">GPI ethanolamine phosphate transferase 2 C-terminal domain-containing protein</fullName>
    </recommendedName>
</protein>
<feature type="transmembrane region" description="Helical" evidence="11">
    <location>
        <begin position="636"/>
        <end position="655"/>
    </location>
</feature>
<name>A0AAV0J4D1_9ROSI</name>
<feature type="transmembrane region" description="Helical" evidence="11">
    <location>
        <begin position="526"/>
        <end position="544"/>
    </location>
</feature>
<feature type="transmembrane region" description="Helical" evidence="11">
    <location>
        <begin position="850"/>
        <end position="875"/>
    </location>
</feature>
<evidence type="ECO:0000256" key="3">
    <source>
        <dbReference type="ARBA" id="ARBA00005315"/>
    </source>
</evidence>
<gene>
    <name evidence="13" type="ORF">LITE_LOCUS12188</name>
</gene>
<comment type="caution">
    <text evidence="13">The sequence shown here is derived from an EMBL/GenBank/DDBJ whole genome shotgun (WGS) entry which is preliminary data.</text>
</comment>
<feature type="transmembrane region" description="Helical" evidence="11">
    <location>
        <begin position="813"/>
        <end position="830"/>
    </location>
</feature>
<evidence type="ECO:0000313" key="14">
    <source>
        <dbReference type="Proteomes" id="UP001154282"/>
    </source>
</evidence>
<feature type="transmembrane region" description="Helical" evidence="11">
    <location>
        <begin position="485"/>
        <end position="505"/>
    </location>
</feature>
<sequence length="995" mass="109914">MAMHKATGQLTCSRLTLFTLVAVFIQIVGLSLFVYGFFPVKPALSGVSGLESFYPPGYDAGKNGSEIQPNLPPRQLKSLYQELSGIAPAFDRLILMVIDGLPAEFVLGKDGQPPRKDLMEAMPYTHSLLSTGKAIGYHAKAAPPTVTMPRLKAMVSGAIGGFLDVAFNFNTQALLDDNLLGQFFKIGWKMVMLGDDTWLRLFPGLFSRHDGVNSFYVKDTVQVDFNVSRHLEKELSQSDWNLLVLHYLGLDHVGHIGGRSSFLMGPKLTEMDEVVEMIHSHAIQPQGDDHERTLLVVVSDHGMTESGNHGGSSYEETDSLVLFIGLQNEITDQASVSSIHQVDLTPTLALLYNLPIPKNNVGILIAETFDSLPEDKRLRALQLNSWQLLRLVQAQLPAFSYGGSRDVGLSDHVQSTNGECSGSIERTLCCLYTKAETLSHSWESMSGSRSEARNDYKVAVAAYWDFLNTASEWLSRRVTDKPVSLLAFGIAAMALSCLIFLAILICLQREVSPSIQHVRKWCLQEIFVLSVVFILMMSMSSSSLVEEEQYIWHFVTMTSCLLLLRQLLGSLHVGSFQSSLTLQKQNQRIRFQLCSMILLLLSGRILRGWHQGGVNWTHLPDISKWLEKSRSGSIRSIQLASGLLVISLGLFALYLPRPRGKAILLAAFSFISSGFFVLRYVMKRGEENAFAFSNYGSNTSAQIIYAILGISATTSFLVTPWLMPAGSSHDHSRHHLNSKQSIPIGIQHEDLLLALKDSSYVIGLAYVICCCLLQLLLQQGINAMPILLLMVQILGSMLCYSQSGQYHTELVEVASLYYLGMAGHFALGNSNTLATIDVAGAFIGISSHSIFLSGILMFIITYASPLLFLLSLVMFNSVKTTHYLATDAHTVNSGQLLKTMLGFPCLVPLCLNSILLTSYTVVLVLMRNHLFVWSVFSPKYLYVFTTTVCVYVGVLVVAMTETYALLVLAFRRKQCLTGHGVESTGGEDALMTYNF</sequence>
<keyword evidence="9 11" id="KW-0472">Membrane</keyword>
<feature type="domain" description="GPI ethanolamine phosphate transferase 2 C-terminal" evidence="12">
    <location>
        <begin position="488"/>
        <end position="961"/>
    </location>
</feature>
<evidence type="ECO:0000256" key="1">
    <source>
        <dbReference type="ARBA" id="ARBA00004477"/>
    </source>
</evidence>
<dbReference type="InterPro" id="IPR045687">
    <property type="entry name" value="PIGG/GPI7_C"/>
</dbReference>
<feature type="transmembrane region" description="Helical" evidence="11">
    <location>
        <begin position="550"/>
        <end position="568"/>
    </location>
</feature>
<comment type="similarity">
    <text evidence="3">Belongs to the PIGG/PIGN/PIGO family. PIGG subfamily.</text>
</comment>
<evidence type="ECO:0000256" key="10">
    <source>
        <dbReference type="ARBA" id="ARBA00023180"/>
    </source>
</evidence>
<evidence type="ECO:0000256" key="7">
    <source>
        <dbReference type="ARBA" id="ARBA00022824"/>
    </source>
</evidence>